<comment type="caution">
    <text evidence="6">The sequence shown here is derived from an EMBL/GenBank/DDBJ whole genome shotgun (WGS) entry which is preliminary data.</text>
</comment>
<comment type="similarity">
    <text evidence="1">Belongs to the eukaryotic ribosomal protein eL18 family.</text>
</comment>
<dbReference type="PANTHER" id="PTHR10934">
    <property type="entry name" value="60S RIBOSOMAL PROTEIN L18"/>
    <property type="match status" value="1"/>
</dbReference>
<reference evidence="6" key="1">
    <citation type="journal article" date="2014" name="Nucleic Acids Res.">
        <title>The evolutionary dynamics of variant antigen genes in Babesia reveal a history of genomic innovation underlying host-parasite interaction.</title>
        <authorList>
            <person name="Jackson A.P."/>
            <person name="Otto T.D."/>
            <person name="Darby A."/>
            <person name="Ramaprasad A."/>
            <person name="Xia D."/>
            <person name="Echaide I.E."/>
            <person name="Farber M."/>
            <person name="Gahlot S."/>
            <person name="Gamble J."/>
            <person name="Gupta D."/>
            <person name="Gupta Y."/>
            <person name="Jackson L."/>
            <person name="Malandrin L."/>
            <person name="Malas T.B."/>
            <person name="Moussa E."/>
            <person name="Nair M."/>
            <person name="Reid A.J."/>
            <person name="Sanders M."/>
            <person name="Sharma J."/>
            <person name="Tracey A."/>
            <person name="Quail M.A."/>
            <person name="Weir W."/>
            <person name="Wastling J.M."/>
            <person name="Hall N."/>
            <person name="Willadsen P."/>
            <person name="Lingelbach K."/>
            <person name="Shiels B."/>
            <person name="Tait A."/>
            <person name="Berriman M."/>
            <person name="Allred D.R."/>
            <person name="Pain A."/>
        </authorList>
    </citation>
    <scope>NUCLEOTIDE SEQUENCE</scope>
    <source>
        <strain evidence="6">1802A</strain>
    </source>
</reference>
<dbReference type="GO" id="GO:0003735">
    <property type="term" value="F:structural constituent of ribosome"/>
    <property type="evidence" value="ECO:0007669"/>
    <property type="project" value="InterPro"/>
</dbReference>
<name>A0AAD9G7R0_BABDI</name>
<dbReference type="SUPFAM" id="SSF52080">
    <property type="entry name" value="Ribosomal proteins L15p and L18e"/>
    <property type="match status" value="1"/>
</dbReference>
<proteinExistence type="inferred from homology"/>
<evidence type="ECO:0000256" key="1">
    <source>
        <dbReference type="ARBA" id="ARBA00006815"/>
    </source>
</evidence>
<evidence type="ECO:0000256" key="2">
    <source>
        <dbReference type="ARBA" id="ARBA00022980"/>
    </source>
</evidence>
<dbReference type="GO" id="GO:0006412">
    <property type="term" value="P:translation"/>
    <property type="evidence" value="ECO:0007669"/>
    <property type="project" value="InterPro"/>
</dbReference>
<evidence type="ECO:0000313" key="6">
    <source>
        <dbReference type="EMBL" id="KAK1933346.1"/>
    </source>
</evidence>
<protein>
    <submittedName>
        <fullName evidence="6">60S ribosomal protein L18</fullName>
    </submittedName>
</protein>
<dbReference type="InterPro" id="IPR021131">
    <property type="entry name" value="Ribosomal_uL15/eL18"/>
</dbReference>
<dbReference type="PANTHER" id="PTHR10934:SF2">
    <property type="entry name" value="LARGE RIBOSOMAL SUBUNIT PROTEIN EL18"/>
    <property type="match status" value="1"/>
</dbReference>
<evidence type="ECO:0000256" key="4">
    <source>
        <dbReference type="SAM" id="MobiDB-lite"/>
    </source>
</evidence>
<keyword evidence="7" id="KW-1185">Reference proteome</keyword>
<accession>A0AAD9G7R0</accession>
<reference evidence="6" key="2">
    <citation type="submission" date="2021-05" db="EMBL/GenBank/DDBJ databases">
        <authorList>
            <person name="Pain A."/>
        </authorList>
    </citation>
    <scope>NUCLEOTIDE SEQUENCE</scope>
    <source>
        <strain evidence="6">1802A</strain>
    </source>
</reference>
<sequence length="247" mass="27156">MLQYSSRYTAKICVGATVAITFALGSLAKPPSGVAQGIDLQKGGRVRKPGRKALVSKDPYLRLLVKTYKTLSRRTNSAFNRTVLKRLIMPRRFKVPISLSKLIKHMKGREDTTAVIVGTVTVDFHEKDMMMHVSTESRRSSDSAGEDDLRVSEVPKLSVCALHVSDSAKARLLKAGGEVLTFDELVTRAPKGSKCTLLRGATKAREAEKHFGKAPGTPGSHTKPYVRSKGRKFEKARGRRKSCGFKV</sequence>
<dbReference type="Gene3D" id="3.100.10.10">
    <property type="match status" value="1"/>
</dbReference>
<dbReference type="InterPro" id="IPR036227">
    <property type="entry name" value="Ribosomal_uL15/eL18_sf"/>
</dbReference>
<dbReference type="Proteomes" id="UP001195914">
    <property type="component" value="Unassembled WGS sequence"/>
</dbReference>
<gene>
    <name evidence="6" type="ORF">X943_003255</name>
</gene>
<evidence type="ECO:0000259" key="5">
    <source>
        <dbReference type="Pfam" id="PF17135"/>
    </source>
</evidence>
<keyword evidence="2 6" id="KW-0689">Ribosomal protein</keyword>
<dbReference type="GO" id="GO:0003723">
    <property type="term" value="F:RNA binding"/>
    <property type="evidence" value="ECO:0007669"/>
    <property type="project" value="TreeGrafter"/>
</dbReference>
<dbReference type="GO" id="GO:0022625">
    <property type="term" value="C:cytosolic large ribosomal subunit"/>
    <property type="evidence" value="ECO:0007669"/>
    <property type="project" value="TreeGrafter"/>
</dbReference>
<dbReference type="AlphaFoldDB" id="A0AAD9G7R0"/>
<feature type="compositionally biased region" description="Basic residues" evidence="4">
    <location>
        <begin position="237"/>
        <end position="247"/>
    </location>
</feature>
<evidence type="ECO:0000313" key="7">
    <source>
        <dbReference type="Proteomes" id="UP001195914"/>
    </source>
</evidence>
<keyword evidence="3" id="KW-0687">Ribonucleoprotein</keyword>
<dbReference type="InterPro" id="IPR000039">
    <property type="entry name" value="Ribosomal_eL18"/>
</dbReference>
<feature type="domain" description="Large ribosomal subunit protein uL15/eL18" evidence="5">
    <location>
        <begin position="147"/>
        <end position="247"/>
    </location>
</feature>
<feature type="domain" description="Large ribosomal subunit protein uL15/eL18" evidence="5">
    <location>
        <begin position="37"/>
        <end position="125"/>
    </location>
</feature>
<evidence type="ECO:0000256" key="3">
    <source>
        <dbReference type="ARBA" id="ARBA00023274"/>
    </source>
</evidence>
<organism evidence="6 7">
    <name type="scientific">Babesia divergens</name>
    <dbReference type="NCBI Taxonomy" id="32595"/>
    <lineage>
        <taxon>Eukaryota</taxon>
        <taxon>Sar</taxon>
        <taxon>Alveolata</taxon>
        <taxon>Apicomplexa</taxon>
        <taxon>Aconoidasida</taxon>
        <taxon>Piroplasmida</taxon>
        <taxon>Babesiidae</taxon>
        <taxon>Babesia</taxon>
    </lineage>
</organism>
<dbReference type="EMBL" id="JAHBMH010000073">
    <property type="protein sequence ID" value="KAK1933346.1"/>
    <property type="molecule type" value="Genomic_DNA"/>
</dbReference>
<feature type="region of interest" description="Disordered" evidence="4">
    <location>
        <begin position="208"/>
        <end position="247"/>
    </location>
</feature>
<dbReference type="Pfam" id="PF17135">
    <property type="entry name" value="Ribosomal_L18"/>
    <property type="match status" value="2"/>
</dbReference>